<protein>
    <recommendedName>
        <fullName evidence="9">RNA polymerase sigma70 factor</fullName>
    </recommendedName>
</protein>
<dbReference type="CDD" id="cd06171">
    <property type="entry name" value="Sigma70_r4"/>
    <property type="match status" value="1"/>
</dbReference>
<dbReference type="Proteomes" id="UP000028549">
    <property type="component" value="Unassembled WGS sequence"/>
</dbReference>
<evidence type="ECO:0000256" key="4">
    <source>
        <dbReference type="ARBA" id="ARBA00023163"/>
    </source>
</evidence>
<gene>
    <name evidence="7" type="ORF">GS18_0202485</name>
</gene>
<comment type="caution">
    <text evidence="7">The sequence shown here is derived from an EMBL/GenBank/DDBJ whole genome shotgun (WGS) entry which is preliminary data.</text>
</comment>
<dbReference type="GO" id="GO:0006352">
    <property type="term" value="P:DNA-templated transcription initiation"/>
    <property type="evidence" value="ECO:0007669"/>
    <property type="project" value="InterPro"/>
</dbReference>
<dbReference type="InterPro" id="IPR039425">
    <property type="entry name" value="RNA_pol_sigma-70-like"/>
</dbReference>
<dbReference type="AlphaFoldDB" id="A0A084H2M8"/>
<dbReference type="InterPro" id="IPR036388">
    <property type="entry name" value="WH-like_DNA-bd_sf"/>
</dbReference>
<feature type="domain" description="RNA polymerase sigma-70 region 2" evidence="5">
    <location>
        <begin position="23"/>
        <end position="88"/>
    </location>
</feature>
<reference evidence="7 8" key="1">
    <citation type="journal article" date="2005" name="Int. J. Syst. Evol. Microbiol.">
        <title>Bacillus cibi sp. nov., isolated from jeotgal, a traditional Korean fermented seafood.</title>
        <authorList>
            <person name="Yoon J.H."/>
            <person name="Lee C.H."/>
            <person name="Oh T.K."/>
        </authorList>
    </citation>
    <scope>NUCLEOTIDE SEQUENCE [LARGE SCALE GENOMIC DNA]</scope>
    <source>
        <strain evidence="7 8">DSM 16189</strain>
    </source>
</reference>
<dbReference type="InterPro" id="IPR013249">
    <property type="entry name" value="RNA_pol_sigma70_r4_t2"/>
</dbReference>
<dbReference type="RefSeq" id="WP_029281862.1">
    <property type="nucleotide sequence ID" value="NZ_JNVC02000001.1"/>
</dbReference>
<keyword evidence="2" id="KW-0805">Transcription regulation</keyword>
<dbReference type="PANTHER" id="PTHR43133:SF51">
    <property type="entry name" value="RNA POLYMERASE SIGMA FACTOR"/>
    <property type="match status" value="1"/>
</dbReference>
<dbReference type="Pfam" id="PF08281">
    <property type="entry name" value="Sigma70_r4_2"/>
    <property type="match status" value="1"/>
</dbReference>
<dbReference type="InterPro" id="IPR007627">
    <property type="entry name" value="RNA_pol_sigma70_r2"/>
</dbReference>
<sequence length="173" mass="20045">MTDPTLAKAAIRGDDRAFLLVMKQHKEQLYRTAYLYFKNENDAIEAVQEVTYRAYKSLKKVKEPSYFTTYLIRIMMNYCHDQLKRQKKVKLDEKLASSGTAADSLHSVEIQEALCSLSEKYQDVIVMKYFQDLKIKEIADQLNCPESTVKTRLKKALSLLRKHFEDNGGEGHV</sequence>
<dbReference type="InterPro" id="IPR014284">
    <property type="entry name" value="RNA_pol_sigma-70_dom"/>
</dbReference>
<evidence type="ECO:0008006" key="9">
    <source>
        <dbReference type="Google" id="ProtNLM"/>
    </source>
</evidence>
<dbReference type="NCBIfam" id="TIGR02937">
    <property type="entry name" value="sigma70-ECF"/>
    <property type="match status" value="1"/>
</dbReference>
<comment type="similarity">
    <text evidence="1">Belongs to the sigma-70 factor family. ECF subfamily.</text>
</comment>
<evidence type="ECO:0000256" key="2">
    <source>
        <dbReference type="ARBA" id="ARBA00023015"/>
    </source>
</evidence>
<dbReference type="InterPro" id="IPR013325">
    <property type="entry name" value="RNA_pol_sigma_r2"/>
</dbReference>
<dbReference type="Gene3D" id="1.10.1740.10">
    <property type="match status" value="1"/>
</dbReference>
<feature type="domain" description="RNA polymerase sigma factor 70 region 4 type 2" evidence="6">
    <location>
        <begin position="108"/>
        <end position="158"/>
    </location>
</feature>
<proteinExistence type="inferred from homology"/>
<name>A0A084H2M8_METID</name>
<dbReference type="InterPro" id="IPR013324">
    <property type="entry name" value="RNA_pol_sigma_r3/r4-like"/>
</dbReference>
<evidence type="ECO:0000313" key="8">
    <source>
        <dbReference type="Proteomes" id="UP000028549"/>
    </source>
</evidence>
<organism evidence="7 8">
    <name type="scientific">Metabacillus indicus</name>
    <name type="common">Bacillus indicus</name>
    <dbReference type="NCBI Taxonomy" id="246786"/>
    <lineage>
        <taxon>Bacteria</taxon>
        <taxon>Bacillati</taxon>
        <taxon>Bacillota</taxon>
        <taxon>Bacilli</taxon>
        <taxon>Bacillales</taxon>
        <taxon>Bacillaceae</taxon>
        <taxon>Metabacillus</taxon>
    </lineage>
</organism>
<dbReference type="STRING" id="246786.GS18_0202485"/>
<dbReference type="SUPFAM" id="SSF88946">
    <property type="entry name" value="Sigma2 domain of RNA polymerase sigma factors"/>
    <property type="match status" value="1"/>
</dbReference>
<dbReference type="GO" id="GO:0016987">
    <property type="term" value="F:sigma factor activity"/>
    <property type="evidence" value="ECO:0007669"/>
    <property type="project" value="UniProtKB-KW"/>
</dbReference>
<evidence type="ECO:0000259" key="5">
    <source>
        <dbReference type="Pfam" id="PF04542"/>
    </source>
</evidence>
<evidence type="ECO:0000256" key="1">
    <source>
        <dbReference type="ARBA" id="ARBA00010641"/>
    </source>
</evidence>
<dbReference type="Pfam" id="PF04542">
    <property type="entry name" value="Sigma70_r2"/>
    <property type="match status" value="1"/>
</dbReference>
<evidence type="ECO:0000256" key="3">
    <source>
        <dbReference type="ARBA" id="ARBA00023082"/>
    </source>
</evidence>
<dbReference type="SUPFAM" id="SSF88659">
    <property type="entry name" value="Sigma3 and sigma4 domains of RNA polymerase sigma factors"/>
    <property type="match status" value="1"/>
</dbReference>
<keyword evidence="8" id="KW-1185">Reference proteome</keyword>
<keyword evidence="4" id="KW-0804">Transcription</keyword>
<dbReference type="EMBL" id="JNVC02000001">
    <property type="protein sequence ID" value="KEZ53840.1"/>
    <property type="molecule type" value="Genomic_DNA"/>
</dbReference>
<accession>A0A084H2M8</accession>
<evidence type="ECO:0000313" key="7">
    <source>
        <dbReference type="EMBL" id="KEZ53840.1"/>
    </source>
</evidence>
<keyword evidence="3" id="KW-0731">Sigma factor</keyword>
<dbReference type="PANTHER" id="PTHR43133">
    <property type="entry name" value="RNA POLYMERASE ECF-TYPE SIGMA FACTO"/>
    <property type="match status" value="1"/>
</dbReference>
<evidence type="ECO:0000259" key="6">
    <source>
        <dbReference type="Pfam" id="PF08281"/>
    </source>
</evidence>
<dbReference type="Gene3D" id="1.10.10.10">
    <property type="entry name" value="Winged helix-like DNA-binding domain superfamily/Winged helix DNA-binding domain"/>
    <property type="match status" value="1"/>
</dbReference>
<dbReference type="GO" id="GO:0003677">
    <property type="term" value="F:DNA binding"/>
    <property type="evidence" value="ECO:0007669"/>
    <property type="project" value="InterPro"/>
</dbReference>